<evidence type="ECO:0000256" key="1">
    <source>
        <dbReference type="SAM" id="MobiDB-lite"/>
    </source>
</evidence>
<dbReference type="EMBL" id="AUSU01005668">
    <property type="protein sequence ID" value="EPS63148.1"/>
    <property type="molecule type" value="Genomic_DNA"/>
</dbReference>
<protein>
    <submittedName>
        <fullName evidence="2">Uncharacterized protein</fullName>
    </submittedName>
</protein>
<keyword evidence="3" id="KW-1185">Reference proteome</keyword>
<name>S8DJT8_9LAMI</name>
<feature type="compositionally biased region" description="Polar residues" evidence="1">
    <location>
        <begin position="32"/>
        <end position="42"/>
    </location>
</feature>
<comment type="caution">
    <text evidence="2">The sequence shown here is derived from an EMBL/GenBank/DDBJ whole genome shotgun (WGS) entry which is preliminary data.</text>
</comment>
<sequence>MSSRRRGERSVWSPRIDAEAEMNDLMTKLQQLLPDSSTSTSRPGDYTKHDPGRNWNV</sequence>
<evidence type="ECO:0000313" key="2">
    <source>
        <dbReference type="EMBL" id="EPS63148.1"/>
    </source>
</evidence>
<proteinExistence type="predicted"/>
<dbReference type="Proteomes" id="UP000015453">
    <property type="component" value="Unassembled WGS sequence"/>
</dbReference>
<reference evidence="2 3" key="1">
    <citation type="journal article" date="2013" name="BMC Genomics">
        <title>The miniature genome of a carnivorous plant Genlisea aurea contains a low number of genes and short non-coding sequences.</title>
        <authorList>
            <person name="Leushkin E.V."/>
            <person name="Sutormin R.A."/>
            <person name="Nabieva E.R."/>
            <person name="Penin A.A."/>
            <person name="Kondrashov A.S."/>
            <person name="Logacheva M.D."/>
        </authorList>
    </citation>
    <scope>NUCLEOTIDE SEQUENCE [LARGE SCALE GENOMIC DNA]</scope>
</reference>
<feature type="region of interest" description="Disordered" evidence="1">
    <location>
        <begin position="32"/>
        <end position="57"/>
    </location>
</feature>
<accession>S8DJT8</accession>
<evidence type="ECO:0000313" key="3">
    <source>
        <dbReference type="Proteomes" id="UP000015453"/>
    </source>
</evidence>
<dbReference type="AlphaFoldDB" id="S8DJT8"/>
<gene>
    <name evidence="2" type="ORF">M569_11640</name>
</gene>
<feature type="compositionally biased region" description="Basic and acidic residues" evidence="1">
    <location>
        <begin position="45"/>
        <end position="57"/>
    </location>
</feature>
<organism evidence="2 3">
    <name type="scientific">Genlisea aurea</name>
    <dbReference type="NCBI Taxonomy" id="192259"/>
    <lineage>
        <taxon>Eukaryota</taxon>
        <taxon>Viridiplantae</taxon>
        <taxon>Streptophyta</taxon>
        <taxon>Embryophyta</taxon>
        <taxon>Tracheophyta</taxon>
        <taxon>Spermatophyta</taxon>
        <taxon>Magnoliopsida</taxon>
        <taxon>eudicotyledons</taxon>
        <taxon>Gunneridae</taxon>
        <taxon>Pentapetalae</taxon>
        <taxon>asterids</taxon>
        <taxon>lamiids</taxon>
        <taxon>Lamiales</taxon>
        <taxon>Lentibulariaceae</taxon>
        <taxon>Genlisea</taxon>
    </lineage>
</organism>